<sequence>MPEPNKSAWERGAIAVKNIDVTNPYLESIRQTHDPVMHVKTIEDELKGTIGKALGKQGQKILMWMKVMQQERDQYDSLLVQDVERTVITASKLNAIAKEYNAAREKAIKARWELVVHRQAAGFIVNNHKFVHEKFPIADALPLDHSFGLEKADTSGDGTVQEQQKKKTKKFGDQLDWWQRIGRWR</sequence>
<accession>A0A7S2LI54</accession>
<protein>
    <submittedName>
        <fullName evidence="1">Uncharacterized protein</fullName>
    </submittedName>
</protein>
<evidence type="ECO:0000313" key="1">
    <source>
        <dbReference type="EMBL" id="CAD9607140.1"/>
    </source>
</evidence>
<organism evidence="1">
    <name type="scientific">Leptocylindrus danicus</name>
    <dbReference type="NCBI Taxonomy" id="163516"/>
    <lineage>
        <taxon>Eukaryota</taxon>
        <taxon>Sar</taxon>
        <taxon>Stramenopiles</taxon>
        <taxon>Ochrophyta</taxon>
        <taxon>Bacillariophyta</taxon>
        <taxon>Coscinodiscophyceae</taxon>
        <taxon>Chaetocerotophycidae</taxon>
        <taxon>Leptocylindrales</taxon>
        <taxon>Leptocylindraceae</taxon>
        <taxon>Leptocylindrus</taxon>
    </lineage>
</organism>
<gene>
    <name evidence="1" type="ORF">LDAN0321_LOCUS18683</name>
</gene>
<dbReference type="AlphaFoldDB" id="A0A7S2LI54"/>
<dbReference type="EMBL" id="HBGY01030062">
    <property type="protein sequence ID" value="CAD9607140.1"/>
    <property type="molecule type" value="Transcribed_RNA"/>
</dbReference>
<reference evidence="1" key="1">
    <citation type="submission" date="2021-01" db="EMBL/GenBank/DDBJ databases">
        <authorList>
            <person name="Corre E."/>
            <person name="Pelletier E."/>
            <person name="Niang G."/>
            <person name="Scheremetjew M."/>
            <person name="Finn R."/>
            <person name="Kale V."/>
            <person name="Holt S."/>
            <person name="Cochrane G."/>
            <person name="Meng A."/>
            <person name="Brown T."/>
            <person name="Cohen L."/>
        </authorList>
    </citation>
    <scope>NUCLEOTIDE SEQUENCE</scope>
    <source>
        <strain evidence="1">B650</strain>
    </source>
</reference>
<name>A0A7S2LI54_9STRA</name>
<proteinExistence type="predicted"/>